<dbReference type="EMBL" id="JACAZE010000006">
    <property type="protein sequence ID" value="KAF7313964.1"/>
    <property type="molecule type" value="Genomic_DNA"/>
</dbReference>
<evidence type="ECO:0008006" key="5">
    <source>
        <dbReference type="Google" id="ProtNLM"/>
    </source>
</evidence>
<gene>
    <name evidence="3" type="ORF">HMN09_00554900</name>
</gene>
<keyword evidence="2" id="KW-0812">Transmembrane</keyword>
<organism evidence="3 4">
    <name type="scientific">Mycena chlorophos</name>
    <name type="common">Agaric fungus</name>
    <name type="synonym">Agaricus chlorophos</name>
    <dbReference type="NCBI Taxonomy" id="658473"/>
    <lineage>
        <taxon>Eukaryota</taxon>
        <taxon>Fungi</taxon>
        <taxon>Dikarya</taxon>
        <taxon>Basidiomycota</taxon>
        <taxon>Agaricomycotina</taxon>
        <taxon>Agaricomycetes</taxon>
        <taxon>Agaricomycetidae</taxon>
        <taxon>Agaricales</taxon>
        <taxon>Marasmiineae</taxon>
        <taxon>Mycenaceae</taxon>
        <taxon>Mycena</taxon>
    </lineage>
</organism>
<comment type="caution">
    <text evidence="3">The sequence shown here is derived from an EMBL/GenBank/DDBJ whole genome shotgun (WGS) entry which is preliminary data.</text>
</comment>
<dbReference type="OrthoDB" id="67850at2759"/>
<dbReference type="Pfam" id="PF09531">
    <property type="entry name" value="Ndc1_Nup"/>
    <property type="match status" value="1"/>
</dbReference>
<dbReference type="Proteomes" id="UP000613580">
    <property type="component" value="Unassembled WGS sequence"/>
</dbReference>
<sequence length="489" mass="52073">MTTPVRAITTPLRAPTPAPIPPADKLYEPHARTVLRRRLTNRVFVYTAVLAVANGFVWVGLSSRILWAAAVLWVGGLLPLVVLRKTHLTVTHTSAPSPAQLVQKSFAPPLRRRTLHALQAYLLSALCILALHVNLESNKIPVFIKSRKHPYTIHPVLLLFALNQSVVAGLCVLRAVLRDVWLFPFRRPTLVPSLGSLLAPAFISLLALPISLTLVFIVIPILRRIPILSLVFAFTRTPHLSVLKYLPRIATLGTVTAGLWEGFSGIWSWVIGEELGAAPAVRTLVSGISISSTPAPAPAPYSVGGSVFSTPARSSFLSQPASTLPSGPLPPTKPVTIYTHLAYSELHKIAISLSDKPSIDAKAATELFDVDGLVWSTLAREALLLLGREYQILLGRGVAPPPAVPPQAPPVSTAFSTPLRNNNNNTPPTSVLGSSITQTPLIKQNIFAPRSASSASASPIARVGEALASGETLEGDRGPRGGCGAVAVA</sequence>
<evidence type="ECO:0000256" key="1">
    <source>
        <dbReference type="SAM" id="MobiDB-lite"/>
    </source>
</evidence>
<keyword evidence="2" id="KW-1133">Transmembrane helix</keyword>
<evidence type="ECO:0000313" key="4">
    <source>
        <dbReference type="Proteomes" id="UP000613580"/>
    </source>
</evidence>
<keyword evidence="2" id="KW-0472">Membrane</keyword>
<protein>
    <recommendedName>
        <fullName evidence="5">Nucleoporin protein Ndc1-Nup</fullName>
    </recommendedName>
</protein>
<feature type="transmembrane region" description="Helical" evidence="2">
    <location>
        <begin position="197"/>
        <end position="222"/>
    </location>
</feature>
<evidence type="ECO:0000256" key="2">
    <source>
        <dbReference type="SAM" id="Phobius"/>
    </source>
</evidence>
<feature type="transmembrane region" description="Helical" evidence="2">
    <location>
        <begin position="153"/>
        <end position="177"/>
    </location>
</feature>
<evidence type="ECO:0000313" key="3">
    <source>
        <dbReference type="EMBL" id="KAF7313964.1"/>
    </source>
</evidence>
<keyword evidence="4" id="KW-1185">Reference proteome</keyword>
<accession>A0A8H6WCT7</accession>
<dbReference type="InterPro" id="IPR019049">
    <property type="entry name" value="Nucleoporin_prot_Ndc1/Nup"/>
</dbReference>
<reference evidence="3" key="1">
    <citation type="submission" date="2020-05" db="EMBL/GenBank/DDBJ databases">
        <title>Mycena genomes resolve the evolution of fungal bioluminescence.</title>
        <authorList>
            <person name="Tsai I.J."/>
        </authorList>
    </citation>
    <scope>NUCLEOTIDE SEQUENCE</scope>
    <source>
        <strain evidence="3">110903Hualien_Pintung</strain>
    </source>
</reference>
<feature type="region of interest" description="Disordered" evidence="1">
    <location>
        <begin position="403"/>
        <end position="434"/>
    </location>
</feature>
<feature type="transmembrane region" description="Helical" evidence="2">
    <location>
        <begin position="43"/>
        <end position="59"/>
    </location>
</feature>
<proteinExistence type="predicted"/>
<name>A0A8H6WCT7_MYCCL</name>
<feature type="transmembrane region" description="Helical" evidence="2">
    <location>
        <begin position="65"/>
        <end position="83"/>
    </location>
</feature>
<dbReference type="AlphaFoldDB" id="A0A8H6WCT7"/>